<evidence type="ECO:0000256" key="1">
    <source>
        <dbReference type="ARBA" id="ARBA00022737"/>
    </source>
</evidence>
<keyword evidence="1" id="KW-0677">Repeat</keyword>
<dbReference type="PANTHER" id="PTHR24198">
    <property type="entry name" value="ANKYRIN REPEAT AND PROTEIN KINASE DOMAIN-CONTAINING PROTEIN"/>
    <property type="match status" value="1"/>
</dbReference>
<dbReference type="Proteomes" id="UP001595758">
    <property type="component" value="Unassembled WGS sequence"/>
</dbReference>
<dbReference type="SMART" id="SM00248">
    <property type="entry name" value="ANK"/>
    <property type="match status" value="4"/>
</dbReference>
<evidence type="ECO:0000313" key="3">
    <source>
        <dbReference type="EMBL" id="MFC3908745.1"/>
    </source>
</evidence>
<keyword evidence="2" id="KW-0040">ANK repeat</keyword>
<proteinExistence type="predicted"/>
<comment type="caution">
    <text evidence="3">The sequence shown here is derived from an EMBL/GenBank/DDBJ whole genome shotgun (WGS) entry which is preliminary data.</text>
</comment>
<dbReference type="EMBL" id="JBHSAB010000011">
    <property type="protein sequence ID" value="MFC3908745.1"/>
    <property type="molecule type" value="Genomic_DNA"/>
</dbReference>
<evidence type="ECO:0000313" key="4">
    <source>
        <dbReference type="Proteomes" id="UP001595758"/>
    </source>
</evidence>
<dbReference type="PANTHER" id="PTHR24198:SF165">
    <property type="entry name" value="ANKYRIN REPEAT-CONTAINING PROTEIN-RELATED"/>
    <property type="match status" value="1"/>
</dbReference>
<keyword evidence="4" id="KW-1185">Reference proteome</keyword>
<name>A0ABV8CEU2_9GAMM</name>
<reference evidence="4" key="1">
    <citation type="journal article" date="2019" name="Int. J. Syst. Evol. Microbiol.">
        <title>The Global Catalogue of Microorganisms (GCM) 10K type strain sequencing project: providing services to taxonomists for standard genome sequencing and annotation.</title>
        <authorList>
            <consortium name="The Broad Institute Genomics Platform"/>
            <consortium name="The Broad Institute Genome Sequencing Center for Infectious Disease"/>
            <person name="Wu L."/>
            <person name="Ma J."/>
        </authorList>
    </citation>
    <scope>NUCLEOTIDE SEQUENCE [LARGE SCALE GENOMIC DNA]</scope>
    <source>
        <strain evidence="4">CCUG 59858</strain>
    </source>
</reference>
<dbReference type="Gene3D" id="1.25.40.20">
    <property type="entry name" value="Ankyrin repeat-containing domain"/>
    <property type="match status" value="1"/>
</dbReference>
<gene>
    <name evidence="3" type="ORF">ACFORL_06600</name>
</gene>
<dbReference type="InterPro" id="IPR002110">
    <property type="entry name" value="Ankyrin_rpt"/>
</dbReference>
<dbReference type="InterPro" id="IPR036770">
    <property type="entry name" value="Ankyrin_rpt-contain_sf"/>
</dbReference>
<accession>A0ABV8CEU2</accession>
<dbReference type="SUPFAM" id="SSF48403">
    <property type="entry name" value="Ankyrin repeat"/>
    <property type="match status" value="1"/>
</dbReference>
<sequence length="635" mass="71940">MTNMINWKEELKLYGYTVKEGDDYERSFREQDNKRYRSVVQNIRHMSHAIIDGDDSPFFHPLFDLGNPVLSRTCAYFVSPERKKDIYQKLSQRAQTRQNLAEWAIFLNQPRPEKSIIEATYNAKNALPALAASCGQLDDLKYYQKFFNLQFTSTDKSKGVDLLKKADEHGEADIVLYLVQQGVQIPQKAFAFKNHMEKINKWGGGAAQENKVIQLIKLLNEKNHPLPQDVLYWAATYNCTTIIAYLLDPKNGLPADAYTYREGGRTPIERAIHCHAHEALPLLLNKIKFSFRLAIREAIEANNFTAIETILDWNRLQDANSDKSVKPITIDERFWNSTVDQQTFLETACENERLDMVQYLLAKGASPVAIGNSRSALEYAAAATRNAQEMVLLLIVKKAPLTPHCAFKVLQLVIASGQPAPVKYALTEITTKQLLPIKNVIRELRSTDFINDPEISSQLTAALTTASKKKRYVPASTFVSGRQASFLDNDEPDNLTPLNDTPVNMLKATLQISAHELQAPNRGYVERLISASERVLKTNYGSKSDRQEKAMALLILADKLSTASEDKLLDAINEWKTSPLSHGYNLYAENGKTCYSIVSTHRRDSWFNPKFPASKVEIDNIINELEVRPRLQSQH</sequence>
<protein>
    <recommendedName>
        <fullName evidence="5">Ankyrin repeats (3 copies)</fullName>
    </recommendedName>
</protein>
<evidence type="ECO:0008006" key="5">
    <source>
        <dbReference type="Google" id="ProtNLM"/>
    </source>
</evidence>
<organism evidence="3 4">
    <name type="scientific">Legionella dresdenensis</name>
    <dbReference type="NCBI Taxonomy" id="450200"/>
    <lineage>
        <taxon>Bacteria</taxon>
        <taxon>Pseudomonadati</taxon>
        <taxon>Pseudomonadota</taxon>
        <taxon>Gammaproteobacteria</taxon>
        <taxon>Legionellales</taxon>
        <taxon>Legionellaceae</taxon>
        <taxon>Legionella</taxon>
    </lineage>
</organism>
<evidence type="ECO:0000256" key="2">
    <source>
        <dbReference type="ARBA" id="ARBA00023043"/>
    </source>
</evidence>
<dbReference type="RefSeq" id="WP_382342308.1">
    <property type="nucleotide sequence ID" value="NZ_JBHSAB010000011.1"/>
</dbReference>